<dbReference type="AlphaFoldDB" id="A0A1U9NPV6"/>
<dbReference type="RefSeq" id="WP_146663607.1">
    <property type="nucleotide sequence ID" value="NZ_CP019791.1"/>
</dbReference>
<gene>
    <name evidence="1" type="ORF">STSP2_03173</name>
</gene>
<name>A0A1U9NPV6_9BACT</name>
<sequence length="336" mass="34940">MAKKYWYGGATDHLGEWDYDNAAGGYTGSNWRLVADDTGCAKPAAGDEVFIDNRAAYNDTDGRYQDIDTNIDATGTGTPDLAAVTISADYDGNIGADGSYLELECSGDAVIEGEGSVYLKVSAGTGVNADVDRLVVNKAQGTLYLSGAENDGSNVAKFAEILAISGTLSIADSTAVDKLTSFEAATISAGSGCKDVLNGTLADLIIVGGTVTWNSPIDTVDIFGGMLRWGSDGDTATGLDCNLANIYPAGRLIWQTADTDVSILKKFVCCGGTLDAQQPTNSQYRKQIGSGASEVSEAWYNSNLRLAARTLSLASGSSIKNYGARITAPAGDSISF</sequence>
<dbReference type="KEGG" id="alus:STSP2_03173"/>
<dbReference type="STRING" id="1936003.STSP2_03173"/>
<dbReference type="Proteomes" id="UP000189674">
    <property type="component" value="Chromosome"/>
</dbReference>
<accession>A0A1U9NPV6</accession>
<keyword evidence="2" id="KW-1185">Reference proteome</keyword>
<dbReference type="EMBL" id="CP019791">
    <property type="protein sequence ID" value="AQT69973.1"/>
    <property type="molecule type" value="Genomic_DNA"/>
</dbReference>
<organism evidence="1 2">
    <name type="scientific">Anaerohalosphaera lusitana</name>
    <dbReference type="NCBI Taxonomy" id="1936003"/>
    <lineage>
        <taxon>Bacteria</taxon>
        <taxon>Pseudomonadati</taxon>
        <taxon>Planctomycetota</taxon>
        <taxon>Phycisphaerae</taxon>
        <taxon>Sedimentisphaerales</taxon>
        <taxon>Anaerohalosphaeraceae</taxon>
        <taxon>Anaerohalosphaera</taxon>
    </lineage>
</organism>
<proteinExistence type="predicted"/>
<evidence type="ECO:0000313" key="2">
    <source>
        <dbReference type="Proteomes" id="UP000189674"/>
    </source>
</evidence>
<evidence type="ECO:0000313" key="1">
    <source>
        <dbReference type="EMBL" id="AQT69973.1"/>
    </source>
</evidence>
<protein>
    <submittedName>
        <fullName evidence="1">Uncharacterized protein</fullName>
    </submittedName>
</protein>
<reference evidence="2" key="1">
    <citation type="submission" date="2017-02" db="EMBL/GenBank/DDBJ databases">
        <title>Comparative genomics and description of representatives of a novel lineage of planctomycetes thriving in anoxic sediments.</title>
        <authorList>
            <person name="Spring S."/>
            <person name="Bunk B."/>
            <person name="Sproer C."/>
        </authorList>
    </citation>
    <scope>NUCLEOTIDE SEQUENCE [LARGE SCALE GENOMIC DNA]</scope>
    <source>
        <strain evidence="2">ST-NAGAB-D1</strain>
    </source>
</reference>